<feature type="compositionally biased region" description="Basic and acidic residues" evidence="1">
    <location>
        <begin position="43"/>
        <end position="58"/>
    </location>
</feature>
<feature type="compositionally biased region" description="Basic residues" evidence="1">
    <location>
        <begin position="149"/>
        <end position="163"/>
    </location>
</feature>
<proteinExistence type="predicted"/>
<feature type="compositionally biased region" description="Basic residues" evidence="1">
    <location>
        <begin position="191"/>
        <end position="202"/>
    </location>
</feature>
<gene>
    <name evidence="2" type="ORF">AVDCRST_MAG23-2658</name>
</gene>
<evidence type="ECO:0000313" key="2">
    <source>
        <dbReference type="EMBL" id="CAA9547278.1"/>
    </source>
</evidence>
<organism evidence="2">
    <name type="scientific">uncultured Sphingosinicella sp</name>
    <dbReference type="NCBI Taxonomy" id="478748"/>
    <lineage>
        <taxon>Bacteria</taxon>
        <taxon>Pseudomonadati</taxon>
        <taxon>Pseudomonadota</taxon>
        <taxon>Alphaproteobacteria</taxon>
        <taxon>Sphingomonadales</taxon>
        <taxon>Sphingosinicellaceae</taxon>
        <taxon>Sphingosinicella</taxon>
        <taxon>environmental samples</taxon>
    </lineage>
</organism>
<accession>A0A6J4UDT0</accession>
<sequence length="319" mass="33912">GRGVRGAAVAGHPVLRVGRGGRLRALGPLDPRGDCQGNVALPDGRHRPEGRRSGGGERLHVRHARRRVCRPGPQFPSPAARLLGPAAFRAAGLGQRGCGGRPLRLGQRGHLRHRRRGADKRRPAPRRLHGRRPRADGDAGHCGGPVARPARRWGGRAAQRRPPPRNAAQRLGGVAGRQLRHRPGGGQGGLRAHRAGVRHGVSRHPLPVPAGHGAGCCPAPARGPRADRPAGRPRLAVSGRQRDAGRGGGGADRPRCRLSRCTGHPRGQRFLHRGPRGNAPRTAAGRSRPVPGHVACRDLSLQHHAGHTVLHFPRDADDL</sequence>
<feature type="compositionally biased region" description="Basic residues" evidence="1">
    <location>
        <begin position="266"/>
        <end position="275"/>
    </location>
</feature>
<name>A0A6J4UDT0_9SPHN</name>
<protein>
    <submittedName>
        <fullName evidence="2">Putative sodium-dependent bicarbonate transporter</fullName>
    </submittedName>
</protein>
<feature type="region of interest" description="Disordered" evidence="1">
    <location>
        <begin position="36"/>
        <end position="58"/>
    </location>
</feature>
<feature type="non-terminal residue" evidence="2">
    <location>
        <position position="1"/>
    </location>
</feature>
<feature type="compositionally biased region" description="Basic residues" evidence="1">
    <location>
        <begin position="107"/>
        <end position="132"/>
    </location>
</feature>
<feature type="compositionally biased region" description="Low complexity" evidence="1">
    <location>
        <begin position="209"/>
        <end position="223"/>
    </location>
</feature>
<feature type="non-terminal residue" evidence="2">
    <location>
        <position position="319"/>
    </location>
</feature>
<dbReference type="AlphaFoldDB" id="A0A6J4UDT0"/>
<dbReference type="EMBL" id="CADCWD010000090">
    <property type="protein sequence ID" value="CAA9547278.1"/>
    <property type="molecule type" value="Genomic_DNA"/>
</dbReference>
<evidence type="ECO:0000256" key="1">
    <source>
        <dbReference type="SAM" id="MobiDB-lite"/>
    </source>
</evidence>
<reference evidence="2" key="1">
    <citation type="submission" date="2020-02" db="EMBL/GenBank/DDBJ databases">
        <authorList>
            <person name="Meier V. D."/>
        </authorList>
    </citation>
    <scope>NUCLEOTIDE SEQUENCE</scope>
    <source>
        <strain evidence="2">AVDCRST_MAG23</strain>
    </source>
</reference>
<feature type="region of interest" description="Disordered" evidence="1">
    <location>
        <begin position="94"/>
        <end position="290"/>
    </location>
</feature>